<keyword evidence="3" id="KW-1185">Reference proteome</keyword>
<dbReference type="EMBL" id="JAERRB010000006">
    <property type="protein sequence ID" value="MBL0743116.1"/>
    <property type="molecule type" value="Genomic_DNA"/>
</dbReference>
<evidence type="ECO:0000313" key="2">
    <source>
        <dbReference type="EMBL" id="MBL0743116.1"/>
    </source>
</evidence>
<evidence type="ECO:0000259" key="1">
    <source>
        <dbReference type="PROSITE" id="PS51186"/>
    </source>
</evidence>
<sequence length="140" mass="15491">MNFTLHHRTPTLTEYQVLRSLVLWPAFEERAAQTSLNATLFAVVVEAADGRIAGMGRVIGDGVLYFHIHDVIVAPDFQRHGIGKMIMNAILTYTEANAGRNAQIALSSSKGREPFYRALGFTERPSERLGAGMVKVKFVD</sequence>
<organism evidence="2 3">
    <name type="scientific">Chryseolinea lacunae</name>
    <dbReference type="NCBI Taxonomy" id="2801331"/>
    <lineage>
        <taxon>Bacteria</taxon>
        <taxon>Pseudomonadati</taxon>
        <taxon>Bacteroidota</taxon>
        <taxon>Cytophagia</taxon>
        <taxon>Cytophagales</taxon>
        <taxon>Fulvivirgaceae</taxon>
        <taxon>Chryseolinea</taxon>
    </lineage>
</organism>
<gene>
    <name evidence="2" type="ORF">JI741_17935</name>
</gene>
<dbReference type="PANTHER" id="PTHR43233:SF1">
    <property type="entry name" value="FAMILY N-ACETYLTRANSFERASE, PUTATIVE (AFU_ORTHOLOGUE AFUA_6G03350)-RELATED"/>
    <property type="match status" value="1"/>
</dbReference>
<name>A0ABS1KUI3_9BACT</name>
<protein>
    <submittedName>
        <fullName evidence="2">GNAT family N-acetyltransferase</fullName>
    </submittedName>
</protein>
<dbReference type="CDD" id="cd04301">
    <property type="entry name" value="NAT_SF"/>
    <property type="match status" value="1"/>
</dbReference>
<evidence type="ECO:0000313" key="3">
    <source>
        <dbReference type="Proteomes" id="UP000613030"/>
    </source>
</evidence>
<dbReference type="PROSITE" id="PS51186">
    <property type="entry name" value="GNAT"/>
    <property type="match status" value="1"/>
</dbReference>
<proteinExistence type="predicted"/>
<dbReference type="SUPFAM" id="SSF55729">
    <property type="entry name" value="Acyl-CoA N-acyltransferases (Nat)"/>
    <property type="match status" value="1"/>
</dbReference>
<dbReference type="InterPro" id="IPR053144">
    <property type="entry name" value="Acetyltransferase_Butenolide"/>
</dbReference>
<dbReference type="Gene3D" id="3.40.630.30">
    <property type="match status" value="1"/>
</dbReference>
<dbReference type="Pfam" id="PF13673">
    <property type="entry name" value="Acetyltransf_10"/>
    <property type="match status" value="1"/>
</dbReference>
<comment type="caution">
    <text evidence="2">The sequence shown here is derived from an EMBL/GenBank/DDBJ whole genome shotgun (WGS) entry which is preliminary data.</text>
</comment>
<dbReference type="Proteomes" id="UP000613030">
    <property type="component" value="Unassembled WGS sequence"/>
</dbReference>
<feature type="domain" description="N-acetyltransferase" evidence="1">
    <location>
        <begin position="5"/>
        <end position="140"/>
    </location>
</feature>
<dbReference type="InterPro" id="IPR016181">
    <property type="entry name" value="Acyl_CoA_acyltransferase"/>
</dbReference>
<dbReference type="InterPro" id="IPR000182">
    <property type="entry name" value="GNAT_dom"/>
</dbReference>
<dbReference type="RefSeq" id="WP_202012144.1">
    <property type="nucleotide sequence ID" value="NZ_JAERRB010000006.1"/>
</dbReference>
<reference evidence="2 3" key="1">
    <citation type="submission" date="2021-01" db="EMBL/GenBank/DDBJ databases">
        <title>Chryseolinea sp. Jin1 Genome sequencing and assembly.</title>
        <authorList>
            <person name="Kim I."/>
        </authorList>
    </citation>
    <scope>NUCLEOTIDE SEQUENCE [LARGE SCALE GENOMIC DNA]</scope>
    <source>
        <strain evidence="2 3">Jin1</strain>
    </source>
</reference>
<accession>A0ABS1KUI3</accession>
<dbReference type="PANTHER" id="PTHR43233">
    <property type="entry name" value="FAMILY N-ACETYLTRANSFERASE, PUTATIVE (AFU_ORTHOLOGUE AFUA_6G03350)-RELATED"/>
    <property type="match status" value="1"/>
</dbReference>